<keyword evidence="13" id="KW-0256">Endoplasmic reticulum</keyword>
<dbReference type="PROSITE" id="PS51564">
    <property type="entry name" value="SAM_ICMT"/>
    <property type="match status" value="1"/>
</dbReference>
<organism evidence="15">
    <name type="scientific">Thrips palmi</name>
    <name type="common">Melon thrips</name>
    <dbReference type="NCBI Taxonomy" id="161013"/>
    <lineage>
        <taxon>Eukaryota</taxon>
        <taxon>Metazoa</taxon>
        <taxon>Ecdysozoa</taxon>
        <taxon>Arthropoda</taxon>
        <taxon>Hexapoda</taxon>
        <taxon>Insecta</taxon>
        <taxon>Pterygota</taxon>
        <taxon>Neoptera</taxon>
        <taxon>Paraneoptera</taxon>
        <taxon>Thysanoptera</taxon>
        <taxon>Terebrantia</taxon>
        <taxon>Thripoidea</taxon>
        <taxon>Thripidae</taxon>
        <taxon>Thrips</taxon>
    </lineage>
</organism>
<evidence type="ECO:0000256" key="2">
    <source>
        <dbReference type="ARBA" id="ARBA00004141"/>
    </source>
</evidence>
<evidence type="ECO:0000256" key="3">
    <source>
        <dbReference type="ARBA" id="ARBA00009140"/>
    </source>
</evidence>
<dbReference type="CTD" id="136030347"/>
<name>A0A6P8ZKX7_THRPL</name>
<reference evidence="15" key="1">
    <citation type="submission" date="2025-08" db="UniProtKB">
        <authorList>
            <consortium name="RefSeq"/>
        </authorList>
    </citation>
    <scope>IDENTIFICATION</scope>
    <source>
        <tissue evidence="15">Total insect</tissue>
    </source>
</reference>
<feature type="transmembrane region" description="Helical" evidence="13">
    <location>
        <begin position="7"/>
        <end position="27"/>
    </location>
</feature>
<evidence type="ECO:0000256" key="8">
    <source>
        <dbReference type="ARBA" id="ARBA00022692"/>
    </source>
</evidence>
<evidence type="ECO:0000256" key="12">
    <source>
        <dbReference type="ARBA" id="ARBA00023656"/>
    </source>
</evidence>
<accession>A0A6P8ZKX7</accession>
<evidence type="ECO:0000256" key="6">
    <source>
        <dbReference type="ARBA" id="ARBA00022679"/>
    </source>
</evidence>
<keyword evidence="8 13" id="KW-0812">Transmembrane</keyword>
<evidence type="ECO:0000256" key="11">
    <source>
        <dbReference type="ARBA" id="ARBA00023572"/>
    </source>
</evidence>
<dbReference type="KEGG" id="tpal:117643237"/>
<dbReference type="Pfam" id="PF04140">
    <property type="entry name" value="ICMT"/>
    <property type="match status" value="1"/>
</dbReference>
<evidence type="ECO:0000256" key="5">
    <source>
        <dbReference type="ARBA" id="ARBA00022603"/>
    </source>
</evidence>
<evidence type="ECO:0000313" key="15">
    <source>
        <dbReference type="RefSeq" id="XP_034237874.1"/>
    </source>
</evidence>
<evidence type="ECO:0000256" key="9">
    <source>
        <dbReference type="ARBA" id="ARBA00022989"/>
    </source>
</evidence>
<evidence type="ECO:0000256" key="10">
    <source>
        <dbReference type="ARBA" id="ARBA00023136"/>
    </source>
</evidence>
<proteinExistence type="inferred from homology"/>
<comment type="catalytic activity">
    <reaction evidence="1 13">
        <text>[protein]-C-terminal S-[(2E,6E)-farnesyl]-L-cysteine + S-adenosyl-L-methionine = [protein]-C-terminal S-[(2E,6E)-farnesyl]-L-cysteine methyl ester + S-adenosyl-L-homocysteine</text>
        <dbReference type="Rhea" id="RHEA:21672"/>
        <dbReference type="Rhea" id="RHEA-COMP:12125"/>
        <dbReference type="Rhea" id="RHEA-COMP:12126"/>
        <dbReference type="ChEBI" id="CHEBI:57856"/>
        <dbReference type="ChEBI" id="CHEBI:59789"/>
        <dbReference type="ChEBI" id="CHEBI:90510"/>
        <dbReference type="ChEBI" id="CHEBI:90511"/>
        <dbReference type="EC" id="2.1.1.100"/>
    </reaction>
</comment>
<evidence type="ECO:0000256" key="4">
    <source>
        <dbReference type="ARBA" id="ARBA00012151"/>
    </source>
</evidence>
<dbReference type="InParanoid" id="A0A6P8ZKX7"/>
<evidence type="ECO:0000256" key="13">
    <source>
        <dbReference type="RuleBase" id="RU362022"/>
    </source>
</evidence>
<keyword evidence="10 13" id="KW-0472">Membrane</keyword>
<dbReference type="FunCoup" id="A0A6P8ZKX7">
    <property type="interactions" value="662"/>
</dbReference>
<comment type="subcellular location">
    <subcellularLocation>
        <location evidence="13">Endoplasmic reticulum membrane</location>
        <topology evidence="13">Multi-pass membrane protein</topology>
    </subcellularLocation>
    <subcellularLocation>
        <location evidence="2">Membrane</location>
        <topology evidence="2">Multi-pass membrane protein</topology>
    </subcellularLocation>
</comment>
<evidence type="ECO:0000256" key="7">
    <source>
        <dbReference type="ARBA" id="ARBA00022691"/>
    </source>
</evidence>
<keyword evidence="14" id="KW-1185">Reference proteome</keyword>
<keyword evidence="6" id="KW-0808">Transferase</keyword>
<keyword evidence="5 13" id="KW-0489">Methyltransferase</keyword>
<evidence type="ECO:0000256" key="1">
    <source>
        <dbReference type="ARBA" id="ARBA00001450"/>
    </source>
</evidence>
<dbReference type="EC" id="2.1.1.100" evidence="4 13"/>
<dbReference type="OrthoDB" id="422086at2759"/>
<dbReference type="GO" id="GO:0005789">
    <property type="term" value="C:endoplasmic reticulum membrane"/>
    <property type="evidence" value="ECO:0007669"/>
    <property type="project" value="UniProtKB-SubCell"/>
</dbReference>
<keyword evidence="7 13" id="KW-0949">S-adenosyl-L-methionine</keyword>
<dbReference type="InterPro" id="IPR007269">
    <property type="entry name" value="ICMT_MeTrfase"/>
</dbReference>
<comment type="similarity">
    <text evidence="3 13">Belongs to the class VI-like SAM-binding methyltransferase superfamily. Isoprenylcysteine carboxyl methyltransferase family.</text>
</comment>
<dbReference type="RefSeq" id="XP_034237874.1">
    <property type="nucleotide sequence ID" value="XM_034381983.1"/>
</dbReference>
<feature type="transmembrane region" description="Helical" evidence="13">
    <location>
        <begin position="33"/>
        <end position="52"/>
    </location>
</feature>
<dbReference type="GO" id="GO:0032259">
    <property type="term" value="P:methylation"/>
    <property type="evidence" value="ECO:0007669"/>
    <property type="project" value="UniProtKB-KW"/>
</dbReference>
<dbReference type="GeneID" id="117643237"/>
<sequence length="289" mass="32857">MAVHEHTFLSLNCFFMGVSSCLGLLIVRTWTHIAALLPAFLCVDYIYLKGFLRDEEYRVGVRATFLGVVFAIGVIIVDLGSSPLKPLGVHTCVLSMFHFSEFLAIAVTNPGTLSVRSYVLDNGWEYKVAAIACWLEYFVEFYLFPGLKTTWYLNAIGLLMCVSGEFLRKLAMWTASTNFNHEVQSVHKKDHVLITDGIYKYMRHPSYVGWFLWSVGSQILVVNPICLIGYTFVSWSFFNQRVFYEEITLLNFFGNSYYNYQQTTGTGLPFIKGYVLPESDIDADDSNTS</sequence>
<feature type="transmembrane region" description="Helical" evidence="13">
    <location>
        <begin position="210"/>
        <end position="233"/>
    </location>
</feature>
<dbReference type="Gene3D" id="1.20.120.1630">
    <property type="match status" value="1"/>
</dbReference>
<keyword evidence="9 13" id="KW-1133">Transmembrane helix</keyword>
<comment type="function">
    <text evidence="11">Catalyzes the post-translational methylation of isoprenylated C-terminal cysteine residues.</text>
</comment>
<dbReference type="Proteomes" id="UP000515158">
    <property type="component" value="Unplaced"/>
</dbReference>
<evidence type="ECO:0000313" key="14">
    <source>
        <dbReference type="Proteomes" id="UP000515158"/>
    </source>
</evidence>
<dbReference type="InterPro" id="IPR025770">
    <property type="entry name" value="PPMT_MeTrfase"/>
</dbReference>
<protein>
    <recommendedName>
        <fullName evidence="12 13">Protein-S-isoprenylcysteine O-methyltransferase</fullName>
        <ecNumber evidence="4 13">2.1.1.100</ecNumber>
    </recommendedName>
</protein>
<feature type="transmembrane region" description="Helical" evidence="13">
    <location>
        <begin position="151"/>
        <end position="167"/>
    </location>
</feature>
<gene>
    <name evidence="15" type="primary">LOC117643237</name>
</gene>
<dbReference type="PANTHER" id="PTHR12714">
    <property type="entry name" value="PROTEIN-S ISOPRENYLCYSTEINE O-METHYLTRANSFERASE"/>
    <property type="match status" value="1"/>
</dbReference>
<feature type="transmembrane region" description="Helical" evidence="13">
    <location>
        <begin position="59"/>
        <end position="81"/>
    </location>
</feature>
<dbReference type="PANTHER" id="PTHR12714:SF9">
    <property type="entry name" value="PROTEIN-S-ISOPRENYLCYSTEINE O-METHYLTRANSFERASE"/>
    <property type="match status" value="1"/>
</dbReference>
<dbReference type="AlphaFoldDB" id="A0A6P8ZKX7"/>
<dbReference type="GO" id="GO:0004671">
    <property type="term" value="F:protein C-terminal S-isoprenylcysteine carboxyl O-methyltransferase activity"/>
    <property type="evidence" value="ECO:0007669"/>
    <property type="project" value="UniProtKB-EC"/>
</dbReference>